<accession>A0ACB6RB55</accession>
<evidence type="ECO:0000313" key="2">
    <source>
        <dbReference type="Proteomes" id="UP000799755"/>
    </source>
</evidence>
<reference evidence="1" key="1">
    <citation type="journal article" date="2020" name="Stud. Mycol.">
        <title>101 Dothideomycetes genomes: a test case for predicting lifestyles and emergence of pathogens.</title>
        <authorList>
            <person name="Haridas S."/>
            <person name="Albert R."/>
            <person name="Binder M."/>
            <person name="Bloem J."/>
            <person name="Labutti K."/>
            <person name="Salamov A."/>
            <person name="Andreopoulos B."/>
            <person name="Baker S."/>
            <person name="Barry K."/>
            <person name="Bills G."/>
            <person name="Bluhm B."/>
            <person name="Cannon C."/>
            <person name="Castanera R."/>
            <person name="Culley D."/>
            <person name="Daum C."/>
            <person name="Ezra D."/>
            <person name="Gonzalez J."/>
            <person name="Henrissat B."/>
            <person name="Kuo A."/>
            <person name="Liang C."/>
            <person name="Lipzen A."/>
            <person name="Lutzoni F."/>
            <person name="Magnuson J."/>
            <person name="Mondo S."/>
            <person name="Nolan M."/>
            <person name="Ohm R."/>
            <person name="Pangilinan J."/>
            <person name="Park H.-J."/>
            <person name="Ramirez L."/>
            <person name="Alfaro M."/>
            <person name="Sun H."/>
            <person name="Tritt A."/>
            <person name="Yoshinaga Y."/>
            <person name="Zwiers L.-H."/>
            <person name="Turgeon B."/>
            <person name="Goodwin S."/>
            <person name="Spatafora J."/>
            <person name="Crous P."/>
            <person name="Grigoriev I."/>
        </authorList>
    </citation>
    <scope>NUCLEOTIDE SEQUENCE</scope>
    <source>
        <strain evidence="1">ATCC 200398</strain>
    </source>
</reference>
<evidence type="ECO:0000313" key="1">
    <source>
        <dbReference type="EMBL" id="KAF2476518.1"/>
    </source>
</evidence>
<protein>
    <submittedName>
        <fullName evidence="1">Uncharacterized protein</fullName>
    </submittedName>
</protein>
<keyword evidence="2" id="KW-1185">Reference proteome</keyword>
<proteinExistence type="predicted"/>
<dbReference type="Proteomes" id="UP000799755">
    <property type="component" value="Unassembled WGS sequence"/>
</dbReference>
<comment type="caution">
    <text evidence="1">The sequence shown here is derived from an EMBL/GenBank/DDBJ whole genome shotgun (WGS) entry which is preliminary data.</text>
</comment>
<sequence>MNLSGHPRASLLSVNPVTVLSAILPTFFPMPRNSNFGNYILGLSRFYSCQGLETGSSHRSSHVSLYSRQRSISNVSFCCLFDRYFKGPIIPRIFLLGIDRRQAFFVDFRIPWISFAALFRCCLLTISPSFKPSAICESWAIVVVGSVALNLYRSNVTINFVTIRDLLDTHCYLRSYIAALPTYRSMQVLKIAGTQTGLYIHYDFGFIAEGIMYSNAAYVNRICEHQHASNSSIYLTKADNMSDFAKGGAGNTTAGQLSQLRGNYESTLPDCAVCFH</sequence>
<name>A0ACB6RB55_9PLEO</name>
<dbReference type="EMBL" id="MU003494">
    <property type="protein sequence ID" value="KAF2476518.1"/>
    <property type="molecule type" value="Genomic_DNA"/>
</dbReference>
<organism evidence="1 2">
    <name type="scientific">Lindgomyces ingoldianus</name>
    <dbReference type="NCBI Taxonomy" id="673940"/>
    <lineage>
        <taxon>Eukaryota</taxon>
        <taxon>Fungi</taxon>
        <taxon>Dikarya</taxon>
        <taxon>Ascomycota</taxon>
        <taxon>Pezizomycotina</taxon>
        <taxon>Dothideomycetes</taxon>
        <taxon>Pleosporomycetidae</taxon>
        <taxon>Pleosporales</taxon>
        <taxon>Lindgomycetaceae</taxon>
        <taxon>Lindgomyces</taxon>
    </lineage>
</organism>
<gene>
    <name evidence="1" type="ORF">BDR25DRAFT_349597</name>
</gene>